<evidence type="ECO:0000313" key="2">
    <source>
        <dbReference type="Proteomes" id="UP000237000"/>
    </source>
</evidence>
<comment type="caution">
    <text evidence="1">The sequence shown here is derived from an EMBL/GenBank/DDBJ whole genome shotgun (WGS) entry which is preliminary data.</text>
</comment>
<evidence type="ECO:0000313" key="1">
    <source>
        <dbReference type="EMBL" id="PON75815.1"/>
    </source>
</evidence>
<dbReference type="Proteomes" id="UP000237000">
    <property type="component" value="Unassembled WGS sequence"/>
</dbReference>
<protein>
    <submittedName>
        <fullName evidence="1">Uncharacterized protein</fullName>
    </submittedName>
</protein>
<dbReference type="AlphaFoldDB" id="A0A2P5DR94"/>
<name>A0A2P5DR94_TREOI</name>
<gene>
    <name evidence="1" type="ORF">TorRG33x02_244290</name>
</gene>
<dbReference type="InParanoid" id="A0A2P5DR94"/>
<dbReference type="EMBL" id="JXTC01000254">
    <property type="protein sequence ID" value="PON75815.1"/>
    <property type="molecule type" value="Genomic_DNA"/>
</dbReference>
<organism evidence="1 2">
    <name type="scientific">Trema orientale</name>
    <name type="common">Charcoal tree</name>
    <name type="synonym">Celtis orientalis</name>
    <dbReference type="NCBI Taxonomy" id="63057"/>
    <lineage>
        <taxon>Eukaryota</taxon>
        <taxon>Viridiplantae</taxon>
        <taxon>Streptophyta</taxon>
        <taxon>Embryophyta</taxon>
        <taxon>Tracheophyta</taxon>
        <taxon>Spermatophyta</taxon>
        <taxon>Magnoliopsida</taxon>
        <taxon>eudicotyledons</taxon>
        <taxon>Gunneridae</taxon>
        <taxon>Pentapetalae</taxon>
        <taxon>rosids</taxon>
        <taxon>fabids</taxon>
        <taxon>Rosales</taxon>
        <taxon>Cannabaceae</taxon>
        <taxon>Trema</taxon>
    </lineage>
</organism>
<reference evidence="2" key="1">
    <citation type="submission" date="2016-06" db="EMBL/GenBank/DDBJ databases">
        <title>Parallel loss of symbiosis genes in relatives of nitrogen-fixing non-legume Parasponia.</title>
        <authorList>
            <person name="Van Velzen R."/>
            <person name="Holmer R."/>
            <person name="Bu F."/>
            <person name="Rutten L."/>
            <person name="Van Zeijl A."/>
            <person name="Liu W."/>
            <person name="Santuari L."/>
            <person name="Cao Q."/>
            <person name="Sharma T."/>
            <person name="Shen D."/>
            <person name="Roswanjaya Y."/>
            <person name="Wardhani T."/>
            <person name="Kalhor M.S."/>
            <person name="Jansen J."/>
            <person name="Van den Hoogen J."/>
            <person name="Gungor B."/>
            <person name="Hartog M."/>
            <person name="Hontelez J."/>
            <person name="Verver J."/>
            <person name="Yang W.-C."/>
            <person name="Schijlen E."/>
            <person name="Repin R."/>
            <person name="Schilthuizen M."/>
            <person name="Schranz E."/>
            <person name="Heidstra R."/>
            <person name="Miyata K."/>
            <person name="Fedorova E."/>
            <person name="Kohlen W."/>
            <person name="Bisseling T."/>
            <person name="Smit S."/>
            <person name="Geurts R."/>
        </authorList>
    </citation>
    <scope>NUCLEOTIDE SEQUENCE [LARGE SCALE GENOMIC DNA]</scope>
    <source>
        <strain evidence="2">cv. RG33-2</strain>
    </source>
</reference>
<accession>A0A2P5DR94</accession>
<sequence>MEEMRKMDGTFADIGSKLGVSGTGTVEGVEDISGNGLNSVGSYGLYSVGGYGLNCIGGIVDLVGEDGVFDLGGVHNSFTSNGDG</sequence>
<keyword evidence="2" id="KW-1185">Reference proteome</keyword>
<proteinExistence type="predicted"/>